<evidence type="ECO:0000313" key="2">
    <source>
        <dbReference type="EMBL" id="MFC7185016.1"/>
    </source>
</evidence>
<name>A0ABW2G653_9ACTN</name>
<dbReference type="InterPro" id="IPR005153">
    <property type="entry name" value="MbtH-like_dom"/>
</dbReference>
<dbReference type="Pfam" id="PF03621">
    <property type="entry name" value="MbtH"/>
    <property type="match status" value="1"/>
</dbReference>
<keyword evidence="3" id="KW-1185">Reference proteome</keyword>
<dbReference type="SUPFAM" id="SSF160582">
    <property type="entry name" value="MbtH-like"/>
    <property type="match status" value="1"/>
</dbReference>
<evidence type="ECO:0000313" key="3">
    <source>
        <dbReference type="Proteomes" id="UP001596435"/>
    </source>
</evidence>
<dbReference type="PANTHER" id="PTHR38444">
    <property type="entry name" value="ENTEROBACTIN BIOSYNTHESIS PROTEIN YBDZ"/>
    <property type="match status" value="1"/>
</dbReference>
<dbReference type="Proteomes" id="UP001596435">
    <property type="component" value="Unassembled WGS sequence"/>
</dbReference>
<proteinExistence type="predicted"/>
<dbReference type="Gene3D" id="3.90.820.10">
    <property type="entry name" value="Structural Genomics, Unknown Function 30-nov-00 1gh9 Mol_id"/>
    <property type="match status" value="1"/>
</dbReference>
<dbReference type="InterPro" id="IPR037407">
    <property type="entry name" value="MLP_fam"/>
</dbReference>
<dbReference type="SMART" id="SM00923">
    <property type="entry name" value="MbtH"/>
    <property type="match status" value="1"/>
</dbReference>
<dbReference type="EMBL" id="JBHTAJ010000137">
    <property type="protein sequence ID" value="MFC7185016.1"/>
    <property type="molecule type" value="Genomic_DNA"/>
</dbReference>
<gene>
    <name evidence="2" type="ORF">ACFQMG_36260</name>
</gene>
<accession>A0ABW2G653</accession>
<comment type="caution">
    <text evidence="2">The sequence shown here is derived from an EMBL/GenBank/DDBJ whole genome shotgun (WGS) entry which is preliminary data.</text>
</comment>
<feature type="domain" description="MbtH-like" evidence="1">
    <location>
        <begin position="2"/>
        <end position="52"/>
    </location>
</feature>
<protein>
    <submittedName>
        <fullName evidence="2">MbtH family protein</fullName>
    </submittedName>
</protein>
<dbReference type="PANTHER" id="PTHR38444:SF1">
    <property type="entry name" value="ENTEROBACTIN BIOSYNTHESIS PROTEIN YBDZ"/>
    <property type="match status" value="1"/>
</dbReference>
<reference evidence="3" key="1">
    <citation type="journal article" date="2019" name="Int. J. Syst. Evol. Microbiol.">
        <title>The Global Catalogue of Microorganisms (GCM) 10K type strain sequencing project: providing services to taxonomists for standard genome sequencing and annotation.</title>
        <authorList>
            <consortium name="The Broad Institute Genomics Platform"/>
            <consortium name="The Broad Institute Genome Sequencing Center for Infectious Disease"/>
            <person name="Wu L."/>
            <person name="Ma J."/>
        </authorList>
    </citation>
    <scope>NUCLEOTIDE SEQUENCE [LARGE SCALE GENOMIC DNA]</scope>
    <source>
        <strain evidence="3">CGMCC 1.12859</strain>
    </source>
</reference>
<organism evidence="2 3">
    <name type="scientific">Kitasatospora paranensis</name>
    <dbReference type="NCBI Taxonomy" id="258053"/>
    <lineage>
        <taxon>Bacteria</taxon>
        <taxon>Bacillati</taxon>
        <taxon>Actinomycetota</taxon>
        <taxon>Actinomycetes</taxon>
        <taxon>Kitasatosporales</taxon>
        <taxon>Streptomycetaceae</taxon>
        <taxon>Kitasatospora</taxon>
    </lineage>
</organism>
<sequence>MTDQQTTEPLYLVVANHEDQHSLWDADLPLPDGWHPQGFSGTREECLGHIEEVWTDLRPLSLRTTD</sequence>
<dbReference type="InterPro" id="IPR038020">
    <property type="entry name" value="MbtH-like_sf"/>
</dbReference>
<dbReference type="RefSeq" id="WP_345705474.1">
    <property type="nucleotide sequence ID" value="NZ_BAABKV010000001.1"/>
</dbReference>
<evidence type="ECO:0000259" key="1">
    <source>
        <dbReference type="SMART" id="SM00923"/>
    </source>
</evidence>